<dbReference type="GO" id="GO:0003992">
    <property type="term" value="F:N2-acetyl-L-ornithine:2-oxoglutarate 5-aminotransferase activity"/>
    <property type="evidence" value="ECO:0007669"/>
    <property type="project" value="UniProtKB-UniRule"/>
</dbReference>
<dbReference type="UniPathway" id="UPA00068">
    <property type="reaction ID" value="UER00109"/>
</dbReference>
<keyword evidence="3 5" id="KW-0808">Transferase</keyword>
<feature type="binding site" evidence="5">
    <location>
        <position position="146"/>
    </location>
    <ligand>
        <name>N(2)-acetyl-L-ornithine</name>
        <dbReference type="ChEBI" id="CHEBI:57805"/>
    </ligand>
</feature>
<dbReference type="EC" id="2.6.1.11" evidence="5"/>
<feature type="binding site" evidence="5">
    <location>
        <position position="286"/>
    </location>
    <ligand>
        <name>pyridoxal 5'-phosphate</name>
        <dbReference type="ChEBI" id="CHEBI:597326"/>
    </ligand>
</feature>
<dbReference type="PANTHER" id="PTHR11986">
    <property type="entry name" value="AMINOTRANSFERASE CLASS III"/>
    <property type="match status" value="1"/>
</dbReference>
<organism evidence="6 7">
    <name type="scientific">Anaerovibrio lipolyticus</name>
    <dbReference type="NCBI Taxonomy" id="82374"/>
    <lineage>
        <taxon>Bacteria</taxon>
        <taxon>Bacillati</taxon>
        <taxon>Bacillota</taxon>
        <taxon>Negativicutes</taxon>
        <taxon>Selenomonadales</taxon>
        <taxon>Selenomonadaceae</taxon>
        <taxon>Anaerovibrio</taxon>
    </lineage>
</organism>
<comment type="subunit">
    <text evidence="5">Homodimer.</text>
</comment>
<keyword evidence="1 5" id="KW-0032">Aminotransferase</keyword>
<dbReference type="EMBL" id="JSCE01000024">
    <property type="protein sequence ID" value="KHM53015.1"/>
    <property type="molecule type" value="Genomic_DNA"/>
</dbReference>
<sequence length="403" mass="43790">MKGCTYMTDEQIYEKDARDYLPVFARYKIVLDHGDGVYVYDTHGKKYIDFLGGIAVNVLGHNHPQLVKAVAEQAGKMIHCSNLYYTQVQADAAEKLTKLSGLNKVFFGNSGAEANEGAIKLARKYAHSIDADKSQIITAVHSFHGRTIATLTATGQPKYQEGFGPLPEGFDYVPYNDIEALEKIMSDKTAAVMLEPIQGEGGVHVPDGAYLTKVRELCNKHNALLIFDEIQTGIGRSGKFFTYDKFGVKPDIVTLAKGLAGGVPIGAFIASDKVAAVFHAGDHGSTFGGNPLACAAANVVLDLVGDDKFLDNVEAMGDYMKSRLEKIQNKFPDLVKEVRGMGLILGMELTKPGRDIVNSCLEKGAIINCTAGNVLRFVPPLIVTKEHIDEVCDILESVLPDFK</sequence>
<keyword evidence="5" id="KW-0055">Arginine biosynthesis</keyword>
<gene>
    <name evidence="5" type="primary">argD</name>
    <name evidence="6" type="ORF">NZ47_01365</name>
</gene>
<dbReference type="GO" id="GO:0042802">
    <property type="term" value="F:identical protein binding"/>
    <property type="evidence" value="ECO:0007669"/>
    <property type="project" value="TreeGrafter"/>
</dbReference>
<dbReference type="eggNOG" id="COG4992">
    <property type="taxonomic scope" value="Bacteria"/>
</dbReference>
<name>A0A0B2JXG4_9FIRM</name>
<protein>
    <recommendedName>
        <fullName evidence="5">Acetylornithine aminotransferase</fullName>
        <shortName evidence="5">ACOAT</shortName>
        <ecNumber evidence="5">2.6.1.11</ecNumber>
    </recommendedName>
</protein>
<evidence type="ECO:0000256" key="3">
    <source>
        <dbReference type="ARBA" id="ARBA00022679"/>
    </source>
</evidence>
<keyword evidence="5" id="KW-0963">Cytoplasm</keyword>
<dbReference type="GO" id="GO:0006526">
    <property type="term" value="P:L-arginine biosynthetic process"/>
    <property type="evidence" value="ECO:0007669"/>
    <property type="project" value="UniProtKB-UniRule"/>
</dbReference>
<evidence type="ECO:0000256" key="1">
    <source>
        <dbReference type="ARBA" id="ARBA00022576"/>
    </source>
</evidence>
<comment type="similarity">
    <text evidence="5">Belongs to the class-III pyridoxal-phosphate-dependent aminotransferase family. ArgD subfamily.</text>
</comment>
<feature type="binding site" evidence="5">
    <location>
        <begin position="111"/>
        <end position="112"/>
    </location>
    <ligand>
        <name>pyridoxal 5'-phosphate</name>
        <dbReference type="ChEBI" id="CHEBI:597326"/>
    </ligand>
</feature>
<keyword evidence="2 5" id="KW-0028">Amino-acid biosynthesis</keyword>
<dbReference type="GO" id="GO:0030170">
    <property type="term" value="F:pyridoxal phosphate binding"/>
    <property type="evidence" value="ECO:0007669"/>
    <property type="project" value="InterPro"/>
</dbReference>
<feature type="modified residue" description="N6-(pyridoxal phosphate)lysine" evidence="5">
    <location>
        <position position="257"/>
    </location>
</feature>
<dbReference type="InterPro" id="IPR015421">
    <property type="entry name" value="PyrdxlP-dep_Trfase_major"/>
</dbReference>
<dbReference type="AlphaFoldDB" id="A0A0B2JXG4"/>
<dbReference type="SUPFAM" id="SSF53383">
    <property type="entry name" value="PLP-dependent transferases"/>
    <property type="match status" value="1"/>
</dbReference>
<accession>A0A0B2JXG4</accession>
<dbReference type="PIRSF" id="PIRSF000521">
    <property type="entry name" value="Transaminase_4ab_Lys_Orn"/>
    <property type="match status" value="1"/>
</dbReference>
<evidence type="ECO:0000256" key="5">
    <source>
        <dbReference type="HAMAP-Rule" id="MF_01107"/>
    </source>
</evidence>
<dbReference type="InterPro" id="IPR005814">
    <property type="entry name" value="Aminotrans_3"/>
</dbReference>
<proteinExistence type="inferred from homology"/>
<feature type="binding site" evidence="5">
    <location>
        <position position="143"/>
    </location>
    <ligand>
        <name>pyridoxal 5'-phosphate</name>
        <dbReference type="ChEBI" id="CHEBI:597326"/>
    </ligand>
</feature>
<keyword evidence="4 5" id="KW-0663">Pyridoxal phosphate</keyword>
<dbReference type="InterPro" id="IPR015422">
    <property type="entry name" value="PyrdxlP-dep_Trfase_small"/>
</dbReference>
<feature type="binding site" evidence="5">
    <location>
        <position position="285"/>
    </location>
    <ligand>
        <name>N(2)-acetyl-L-ornithine</name>
        <dbReference type="ChEBI" id="CHEBI:57805"/>
    </ligand>
</feature>
<comment type="subcellular location">
    <subcellularLocation>
        <location evidence="5">Cytoplasm</location>
    </subcellularLocation>
</comment>
<dbReference type="NCBIfam" id="TIGR00707">
    <property type="entry name" value="argD"/>
    <property type="match status" value="1"/>
</dbReference>
<dbReference type="Proteomes" id="UP000030993">
    <property type="component" value="Unassembled WGS sequence"/>
</dbReference>
<evidence type="ECO:0000256" key="4">
    <source>
        <dbReference type="ARBA" id="ARBA00022898"/>
    </source>
</evidence>
<dbReference type="Gene3D" id="3.40.640.10">
    <property type="entry name" value="Type I PLP-dependent aspartate aminotransferase-like (Major domain)"/>
    <property type="match status" value="1"/>
</dbReference>
<comment type="cofactor">
    <cofactor evidence="5">
        <name>pyridoxal 5'-phosphate</name>
        <dbReference type="ChEBI" id="CHEBI:597326"/>
    </cofactor>
    <text evidence="5">Binds 1 pyridoxal phosphate per subunit.</text>
</comment>
<dbReference type="NCBIfam" id="NF002874">
    <property type="entry name" value="PRK03244.1"/>
    <property type="match status" value="1"/>
</dbReference>
<dbReference type="Gene3D" id="3.90.1150.10">
    <property type="entry name" value="Aspartate Aminotransferase, domain 1"/>
    <property type="match status" value="1"/>
</dbReference>
<evidence type="ECO:0000313" key="7">
    <source>
        <dbReference type="Proteomes" id="UP000030993"/>
    </source>
</evidence>
<comment type="pathway">
    <text evidence="5">Amino-acid biosynthesis; L-arginine biosynthesis; N(2)-acetyl-L-ornithine from L-glutamate: step 4/4.</text>
</comment>
<evidence type="ECO:0000256" key="2">
    <source>
        <dbReference type="ARBA" id="ARBA00022605"/>
    </source>
</evidence>
<comment type="miscellaneous">
    <text evidence="5">May also have succinyldiaminopimelate aminotransferase activity, thus carrying out the corresponding step in lysine biosynthesis.</text>
</comment>
<dbReference type="PROSITE" id="PS00600">
    <property type="entry name" value="AA_TRANSFER_CLASS_3"/>
    <property type="match status" value="1"/>
</dbReference>
<feature type="binding site" evidence="5">
    <location>
        <begin position="228"/>
        <end position="231"/>
    </location>
    <ligand>
        <name>pyridoxal 5'-phosphate</name>
        <dbReference type="ChEBI" id="CHEBI:597326"/>
    </ligand>
</feature>
<comment type="catalytic activity">
    <reaction evidence="5">
        <text>N(2)-acetyl-L-ornithine + 2-oxoglutarate = N-acetyl-L-glutamate 5-semialdehyde + L-glutamate</text>
        <dbReference type="Rhea" id="RHEA:18049"/>
        <dbReference type="ChEBI" id="CHEBI:16810"/>
        <dbReference type="ChEBI" id="CHEBI:29123"/>
        <dbReference type="ChEBI" id="CHEBI:29985"/>
        <dbReference type="ChEBI" id="CHEBI:57805"/>
        <dbReference type="EC" id="2.6.1.11"/>
    </reaction>
</comment>
<dbReference type="CDD" id="cd00610">
    <property type="entry name" value="OAT_like"/>
    <property type="match status" value="1"/>
</dbReference>
<dbReference type="NCBIfam" id="NF002325">
    <property type="entry name" value="PRK01278.1"/>
    <property type="match status" value="1"/>
</dbReference>
<reference evidence="6 7" key="1">
    <citation type="journal article" date="2013" name="PLoS ONE">
        <title>Identification and characterization of three novel lipases belonging to families II and V from Anaerovibrio lipolyticus 5ST.</title>
        <authorList>
            <person name="Prive F."/>
            <person name="Kaderbhai N.N."/>
            <person name="Girdwood S."/>
            <person name="Worgan H.J."/>
            <person name="Pinloche E."/>
            <person name="Scollan N.D."/>
            <person name="Huws S.A."/>
            <person name="Newbold C.J."/>
        </authorList>
    </citation>
    <scope>NUCLEOTIDE SEQUENCE [LARGE SCALE GENOMIC DNA]</scope>
    <source>
        <strain evidence="6 7">5S</strain>
    </source>
</reference>
<dbReference type="FunFam" id="3.40.640.10:FF:000004">
    <property type="entry name" value="Acetylornithine aminotransferase"/>
    <property type="match status" value="1"/>
</dbReference>
<keyword evidence="7" id="KW-1185">Reference proteome</keyword>
<dbReference type="STRING" id="82374.NZ47_01365"/>
<dbReference type="Pfam" id="PF00202">
    <property type="entry name" value="Aminotran_3"/>
    <property type="match status" value="1"/>
</dbReference>
<comment type="caution">
    <text evidence="6">The sequence shown here is derived from an EMBL/GenBank/DDBJ whole genome shotgun (WGS) entry which is preliminary data.</text>
</comment>
<dbReference type="InterPro" id="IPR004636">
    <property type="entry name" value="AcOrn/SuccOrn_fam"/>
</dbReference>
<dbReference type="HAMAP" id="MF_01107">
    <property type="entry name" value="ArgD_aminotrans_3"/>
    <property type="match status" value="1"/>
</dbReference>
<dbReference type="InterPro" id="IPR050103">
    <property type="entry name" value="Class-III_PLP-dep_AT"/>
</dbReference>
<dbReference type="InterPro" id="IPR049704">
    <property type="entry name" value="Aminotrans_3_PPA_site"/>
</dbReference>
<evidence type="ECO:0000313" key="6">
    <source>
        <dbReference type="EMBL" id="KHM53015.1"/>
    </source>
</evidence>
<dbReference type="GO" id="GO:0005737">
    <property type="term" value="C:cytoplasm"/>
    <property type="evidence" value="ECO:0007669"/>
    <property type="project" value="UniProtKB-SubCell"/>
</dbReference>
<dbReference type="InterPro" id="IPR015424">
    <property type="entry name" value="PyrdxlP-dep_Trfase"/>
</dbReference>
<dbReference type="PANTHER" id="PTHR11986:SF79">
    <property type="entry name" value="ACETYLORNITHINE AMINOTRANSFERASE, MITOCHONDRIAL"/>
    <property type="match status" value="1"/>
</dbReference>